<reference evidence="3" key="1">
    <citation type="submission" date="2017-09" db="EMBL/GenBank/DDBJ databases">
        <title>Depth-based differentiation of microbial function through sediment-hosted aquifers and enrichment of novel symbionts in the deep terrestrial subsurface.</title>
        <authorList>
            <person name="Probst A.J."/>
            <person name="Ladd B."/>
            <person name="Jarett J.K."/>
            <person name="Geller-Mcgrath D.E."/>
            <person name="Sieber C.M.K."/>
            <person name="Emerson J.B."/>
            <person name="Anantharaman K."/>
            <person name="Thomas B.C."/>
            <person name="Malmstrom R."/>
            <person name="Stieglmeier M."/>
            <person name="Klingl A."/>
            <person name="Woyke T."/>
            <person name="Ryan C.M."/>
            <person name="Banfield J.F."/>
        </authorList>
    </citation>
    <scope>NUCLEOTIDE SEQUENCE [LARGE SCALE GENOMIC DNA]</scope>
</reference>
<dbReference type="Gene3D" id="3.30.70.1290">
    <property type="entry name" value="Transposase IS200-like"/>
    <property type="match status" value="1"/>
</dbReference>
<dbReference type="AlphaFoldDB" id="A0A2H0X015"/>
<dbReference type="PANTHER" id="PTHR34322">
    <property type="entry name" value="TRANSPOSASE, Y1_TNP DOMAIN-CONTAINING"/>
    <property type="match status" value="1"/>
</dbReference>
<evidence type="ECO:0000313" key="2">
    <source>
        <dbReference type="EMBL" id="PIS17538.1"/>
    </source>
</evidence>
<dbReference type="InterPro" id="IPR002686">
    <property type="entry name" value="Transposase_17"/>
</dbReference>
<evidence type="ECO:0000259" key="1">
    <source>
        <dbReference type="SMART" id="SM01321"/>
    </source>
</evidence>
<dbReference type="Proteomes" id="UP000229675">
    <property type="component" value="Unassembled WGS sequence"/>
</dbReference>
<sequence length="231" mass="27780">MQGDIFHILNRGVEKKEIFYDEKDRLRFIYGLYDFNDTNYAFPYPYRCRARLLGRATSERVSEWIGRERKELIDLLCWVVMPNHSHNLVQEKIDRGVSVFSKKVFGGHTKYMNEKYQRSGVLFQGRSKIIRVERDSHFFYLPFYILANPIKLIEPHWKERGIKNTRKAIDFLENYRWSSFLDIIGKENFPFLINKNLFYEIFQTNKVKFKKDFIEWLNNYTGVSLGRATSK</sequence>
<protein>
    <recommendedName>
        <fullName evidence="1">Transposase IS200-like domain-containing protein</fullName>
    </recommendedName>
</protein>
<organism evidence="2 3">
    <name type="scientific">Candidatus Nealsonbacteria bacterium CG09_land_8_20_14_0_10_42_14</name>
    <dbReference type="NCBI Taxonomy" id="1974707"/>
    <lineage>
        <taxon>Bacteria</taxon>
        <taxon>Candidatus Nealsoniibacteriota</taxon>
    </lineage>
</organism>
<feature type="domain" description="Transposase IS200-like" evidence="1">
    <location>
        <begin position="1"/>
        <end position="148"/>
    </location>
</feature>
<dbReference type="EMBL" id="PEZD01000004">
    <property type="protein sequence ID" value="PIS17538.1"/>
    <property type="molecule type" value="Genomic_DNA"/>
</dbReference>
<dbReference type="SMART" id="SM01321">
    <property type="entry name" value="Y1_Tnp"/>
    <property type="match status" value="1"/>
</dbReference>
<evidence type="ECO:0000313" key="3">
    <source>
        <dbReference type="Proteomes" id="UP000229675"/>
    </source>
</evidence>
<dbReference type="PANTHER" id="PTHR34322:SF2">
    <property type="entry name" value="TRANSPOSASE IS200-LIKE DOMAIN-CONTAINING PROTEIN"/>
    <property type="match status" value="1"/>
</dbReference>
<accession>A0A2H0X015</accession>
<gene>
    <name evidence="2" type="ORF">COT59_00110</name>
</gene>
<comment type="caution">
    <text evidence="2">The sequence shown here is derived from an EMBL/GenBank/DDBJ whole genome shotgun (WGS) entry which is preliminary data.</text>
</comment>
<dbReference type="GO" id="GO:0003677">
    <property type="term" value="F:DNA binding"/>
    <property type="evidence" value="ECO:0007669"/>
    <property type="project" value="InterPro"/>
</dbReference>
<dbReference type="GO" id="GO:0006313">
    <property type="term" value="P:DNA transposition"/>
    <property type="evidence" value="ECO:0007669"/>
    <property type="project" value="InterPro"/>
</dbReference>
<proteinExistence type="predicted"/>
<name>A0A2H0X015_9BACT</name>
<dbReference type="SUPFAM" id="SSF143422">
    <property type="entry name" value="Transposase IS200-like"/>
    <property type="match status" value="1"/>
</dbReference>
<dbReference type="InterPro" id="IPR036515">
    <property type="entry name" value="Transposase_17_sf"/>
</dbReference>
<dbReference type="GO" id="GO:0004803">
    <property type="term" value="F:transposase activity"/>
    <property type="evidence" value="ECO:0007669"/>
    <property type="project" value="InterPro"/>
</dbReference>